<dbReference type="PANTHER" id="PTHR35479">
    <property type="entry name" value="UNNAMED PRODUCT"/>
    <property type="match status" value="1"/>
</dbReference>
<dbReference type="EMBL" id="PNBA02000003">
    <property type="protein sequence ID" value="KAG6431586.1"/>
    <property type="molecule type" value="Genomic_DNA"/>
</dbReference>
<protein>
    <submittedName>
        <fullName evidence="2">Uncharacterized protein</fullName>
    </submittedName>
</protein>
<feature type="transmembrane region" description="Helical" evidence="1">
    <location>
        <begin position="34"/>
        <end position="52"/>
    </location>
</feature>
<organism evidence="2">
    <name type="scientific">Salvia splendens</name>
    <name type="common">Scarlet sage</name>
    <dbReference type="NCBI Taxonomy" id="180675"/>
    <lineage>
        <taxon>Eukaryota</taxon>
        <taxon>Viridiplantae</taxon>
        <taxon>Streptophyta</taxon>
        <taxon>Embryophyta</taxon>
        <taxon>Tracheophyta</taxon>
        <taxon>Spermatophyta</taxon>
        <taxon>Magnoliopsida</taxon>
        <taxon>eudicotyledons</taxon>
        <taxon>Gunneridae</taxon>
        <taxon>Pentapetalae</taxon>
        <taxon>asterids</taxon>
        <taxon>lamiids</taxon>
        <taxon>Lamiales</taxon>
        <taxon>Lamiaceae</taxon>
        <taxon>Nepetoideae</taxon>
        <taxon>Mentheae</taxon>
        <taxon>Salviinae</taxon>
        <taxon>Salvia</taxon>
        <taxon>Salvia subgen. Calosphace</taxon>
        <taxon>core Calosphace</taxon>
    </lineage>
</organism>
<reference evidence="2" key="1">
    <citation type="submission" date="2018-01" db="EMBL/GenBank/DDBJ databases">
        <authorList>
            <person name="Mao J.F."/>
        </authorList>
    </citation>
    <scope>NUCLEOTIDE SEQUENCE</scope>
    <source>
        <strain evidence="2">Huo1</strain>
        <tissue evidence="2">Leaf</tissue>
    </source>
</reference>
<keyword evidence="1" id="KW-0472">Membrane</keyword>
<dbReference type="Proteomes" id="UP000298416">
    <property type="component" value="Unassembled WGS sequence"/>
</dbReference>
<comment type="caution">
    <text evidence="2">The sequence shown here is derived from an EMBL/GenBank/DDBJ whole genome shotgun (WGS) entry which is preliminary data.</text>
</comment>
<accession>A0A8X8YFJ4</accession>
<sequence>MGGGMETNKNRWIEDWATNRENLEHHFRWTRRNLALVGIFGVAVPILVYKGVVKEFELVGNITPFIVFGSWTSCPFTSEGVHWTLSVVLLEGYFS</sequence>
<reference evidence="2" key="2">
    <citation type="submission" date="2020-08" db="EMBL/GenBank/DDBJ databases">
        <title>Plant Genome Project.</title>
        <authorList>
            <person name="Zhang R.-G."/>
        </authorList>
    </citation>
    <scope>NUCLEOTIDE SEQUENCE</scope>
    <source>
        <strain evidence="2">Huo1</strain>
        <tissue evidence="2">Leaf</tissue>
    </source>
</reference>
<evidence type="ECO:0000313" key="3">
    <source>
        <dbReference type="Proteomes" id="UP000298416"/>
    </source>
</evidence>
<name>A0A8X8YFJ4_SALSN</name>
<keyword evidence="1" id="KW-1133">Transmembrane helix</keyword>
<evidence type="ECO:0000313" key="2">
    <source>
        <dbReference type="EMBL" id="KAG6431586.1"/>
    </source>
</evidence>
<evidence type="ECO:0000256" key="1">
    <source>
        <dbReference type="SAM" id="Phobius"/>
    </source>
</evidence>
<proteinExistence type="predicted"/>
<gene>
    <name evidence="2" type="ORF">SASPL_109665</name>
</gene>
<dbReference type="AlphaFoldDB" id="A0A8X8YFJ4"/>
<keyword evidence="3" id="KW-1185">Reference proteome</keyword>
<keyword evidence="1" id="KW-0812">Transmembrane</keyword>
<dbReference type="PANTHER" id="PTHR35479:SF4">
    <property type="entry name" value="OS01G0750800 PROTEIN"/>
    <property type="match status" value="1"/>
</dbReference>